<dbReference type="InterPro" id="IPR002772">
    <property type="entry name" value="Glyco_hydro_3_C"/>
</dbReference>
<keyword evidence="11" id="KW-0732">Signal</keyword>
<keyword evidence="6" id="KW-0325">Glycoprotein</keyword>
<dbReference type="InterPro" id="IPR036881">
    <property type="entry name" value="Glyco_hydro_3_C_sf"/>
</dbReference>
<feature type="compositionally biased region" description="Low complexity" evidence="10">
    <location>
        <begin position="891"/>
        <end position="917"/>
    </location>
</feature>
<evidence type="ECO:0000256" key="6">
    <source>
        <dbReference type="ARBA" id="ARBA00023180"/>
    </source>
</evidence>
<dbReference type="Proteomes" id="UP000799436">
    <property type="component" value="Unassembled WGS sequence"/>
</dbReference>
<dbReference type="Gene3D" id="3.40.50.1700">
    <property type="entry name" value="Glycoside hydrolase family 3 C-terminal domain"/>
    <property type="match status" value="1"/>
</dbReference>
<evidence type="ECO:0000256" key="5">
    <source>
        <dbReference type="ARBA" id="ARBA00022801"/>
    </source>
</evidence>
<dbReference type="SUPFAM" id="SSF51445">
    <property type="entry name" value="(Trans)glycosidases"/>
    <property type="match status" value="1"/>
</dbReference>
<accession>A0A6G1L2Y4</accession>
<evidence type="ECO:0000256" key="1">
    <source>
        <dbReference type="ARBA" id="ARBA00000448"/>
    </source>
</evidence>
<keyword evidence="7" id="KW-0119">Carbohydrate metabolism</keyword>
<dbReference type="SUPFAM" id="SSF52279">
    <property type="entry name" value="Beta-D-glucan exohydrolase, C-terminal domain"/>
    <property type="match status" value="1"/>
</dbReference>
<keyword evidence="14" id="KW-1185">Reference proteome</keyword>
<keyword evidence="5" id="KW-0378">Hydrolase</keyword>
<dbReference type="GO" id="GO:0009251">
    <property type="term" value="P:glucan catabolic process"/>
    <property type="evidence" value="ECO:0007669"/>
    <property type="project" value="TreeGrafter"/>
</dbReference>
<comment type="pathway">
    <text evidence="2">Glycan metabolism; cellulose degradation.</text>
</comment>
<evidence type="ECO:0000256" key="9">
    <source>
        <dbReference type="ARBA" id="ARBA00023326"/>
    </source>
</evidence>
<evidence type="ECO:0000256" key="11">
    <source>
        <dbReference type="SAM" id="SignalP"/>
    </source>
</evidence>
<dbReference type="FunFam" id="3.40.50.1700:FF:000003">
    <property type="entry name" value="Probable beta-glucosidase"/>
    <property type="match status" value="1"/>
</dbReference>
<evidence type="ECO:0000313" key="14">
    <source>
        <dbReference type="Proteomes" id="UP000799436"/>
    </source>
</evidence>
<feature type="region of interest" description="Disordered" evidence="10">
    <location>
        <begin position="889"/>
        <end position="925"/>
    </location>
</feature>
<keyword evidence="9" id="KW-0624">Polysaccharide degradation</keyword>
<protein>
    <recommendedName>
        <fullName evidence="4">beta-glucosidase</fullName>
        <ecNumber evidence="4">3.2.1.21</ecNumber>
    </recommendedName>
</protein>
<evidence type="ECO:0000313" key="13">
    <source>
        <dbReference type="EMBL" id="KAF2767060.1"/>
    </source>
</evidence>
<evidence type="ECO:0000256" key="4">
    <source>
        <dbReference type="ARBA" id="ARBA00012744"/>
    </source>
</evidence>
<feature type="domain" description="Fibronectin type III-like" evidence="12">
    <location>
        <begin position="804"/>
        <end position="872"/>
    </location>
</feature>
<dbReference type="GO" id="GO:0008422">
    <property type="term" value="F:beta-glucosidase activity"/>
    <property type="evidence" value="ECO:0007669"/>
    <property type="project" value="UniProtKB-EC"/>
</dbReference>
<feature type="compositionally biased region" description="Polar residues" evidence="10">
    <location>
        <begin position="25"/>
        <end position="49"/>
    </location>
</feature>
<gene>
    <name evidence="13" type="ORF">EJ03DRAFT_161322</name>
</gene>
<evidence type="ECO:0000256" key="10">
    <source>
        <dbReference type="SAM" id="MobiDB-lite"/>
    </source>
</evidence>
<dbReference type="PANTHER" id="PTHR42715:SF29">
    <property type="entry name" value="BETA-GLUCOSIDASE A-RELATED"/>
    <property type="match status" value="1"/>
</dbReference>
<keyword evidence="8" id="KW-0326">Glycosidase</keyword>
<dbReference type="AlphaFoldDB" id="A0A6G1L2Y4"/>
<dbReference type="InterPro" id="IPR017853">
    <property type="entry name" value="GH"/>
</dbReference>
<dbReference type="InterPro" id="IPR013783">
    <property type="entry name" value="Ig-like_fold"/>
</dbReference>
<dbReference type="InterPro" id="IPR001764">
    <property type="entry name" value="Glyco_hydro_3_N"/>
</dbReference>
<proteinExistence type="inferred from homology"/>
<dbReference type="PRINTS" id="PR00133">
    <property type="entry name" value="GLHYDRLASE3"/>
</dbReference>
<organism evidence="13 14">
    <name type="scientific">Teratosphaeria nubilosa</name>
    <dbReference type="NCBI Taxonomy" id="161662"/>
    <lineage>
        <taxon>Eukaryota</taxon>
        <taxon>Fungi</taxon>
        <taxon>Dikarya</taxon>
        <taxon>Ascomycota</taxon>
        <taxon>Pezizomycotina</taxon>
        <taxon>Dothideomycetes</taxon>
        <taxon>Dothideomycetidae</taxon>
        <taxon>Mycosphaerellales</taxon>
        <taxon>Teratosphaeriaceae</taxon>
        <taxon>Teratosphaeria</taxon>
    </lineage>
</organism>
<dbReference type="Gene3D" id="2.60.40.10">
    <property type="entry name" value="Immunoglobulins"/>
    <property type="match status" value="1"/>
</dbReference>
<comment type="similarity">
    <text evidence="3">Belongs to the glycosyl hydrolase 3 family.</text>
</comment>
<dbReference type="PANTHER" id="PTHR42715">
    <property type="entry name" value="BETA-GLUCOSIDASE"/>
    <property type="match status" value="1"/>
</dbReference>
<feature type="region of interest" description="Disordered" evidence="10">
    <location>
        <begin position="21"/>
        <end position="55"/>
    </location>
</feature>
<dbReference type="Pfam" id="PF14310">
    <property type="entry name" value="Fn3-like"/>
    <property type="match status" value="1"/>
</dbReference>
<evidence type="ECO:0000256" key="8">
    <source>
        <dbReference type="ARBA" id="ARBA00023295"/>
    </source>
</evidence>
<feature type="chain" id="PRO_5026235233" description="beta-glucosidase" evidence="11">
    <location>
        <begin position="17"/>
        <end position="925"/>
    </location>
</feature>
<dbReference type="EC" id="3.2.1.21" evidence="4"/>
<dbReference type="FunFam" id="3.20.20.300:FF:000002">
    <property type="entry name" value="Probable beta-glucosidase"/>
    <property type="match status" value="1"/>
</dbReference>
<dbReference type="OrthoDB" id="416222at2759"/>
<evidence type="ECO:0000256" key="3">
    <source>
        <dbReference type="ARBA" id="ARBA00005336"/>
    </source>
</evidence>
<dbReference type="Gene3D" id="3.20.20.300">
    <property type="entry name" value="Glycoside hydrolase, family 3, N-terminal domain"/>
    <property type="match status" value="1"/>
</dbReference>
<name>A0A6G1L2Y4_9PEZI</name>
<dbReference type="InterPro" id="IPR050288">
    <property type="entry name" value="Cellulose_deg_GH3"/>
</dbReference>
<reference evidence="13" key="1">
    <citation type="journal article" date="2020" name="Stud. Mycol.">
        <title>101 Dothideomycetes genomes: a test case for predicting lifestyles and emergence of pathogens.</title>
        <authorList>
            <person name="Haridas S."/>
            <person name="Albert R."/>
            <person name="Binder M."/>
            <person name="Bloem J."/>
            <person name="Labutti K."/>
            <person name="Salamov A."/>
            <person name="Andreopoulos B."/>
            <person name="Baker S."/>
            <person name="Barry K."/>
            <person name="Bills G."/>
            <person name="Bluhm B."/>
            <person name="Cannon C."/>
            <person name="Castanera R."/>
            <person name="Culley D."/>
            <person name="Daum C."/>
            <person name="Ezra D."/>
            <person name="Gonzalez J."/>
            <person name="Henrissat B."/>
            <person name="Kuo A."/>
            <person name="Liang C."/>
            <person name="Lipzen A."/>
            <person name="Lutzoni F."/>
            <person name="Magnuson J."/>
            <person name="Mondo S."/>
            <person name="Nolan M."/>
            <person name="Ohm R."/>
            <person name="Pangilinan J."/>
            <person name="Park H.-J."/>
            <person name="Ramirez L."/>
            <person name="Alfaro M."/>
            <person name="Sun H."/>
            <person name="Tritt A."/>
            <person name="Yoshinaga Y."/>
            <person name="Zwiers L.-H."/>
            <person name="Turgeon B."/>
            <person name="Goodwin S."/>
            <person name="Spatafora J."/>
            <person name="Crous P."/>
            <person name="Grigoriev I."/>
        </authorList>
    </citation>
    <scope>NUCLEOTIDE SEQUENCE</scope>
    <source>
        <strain evidence="13">CBS 116005</strain>
    </source>
</reference>
<dbReference type="Pfam" id="PF01915">
    <property type="entry name" value="Glyco_hydro_3_C"/>
    <property type="match status" value="1"/>
</dbReference>
<evidence type="ECO:0000256" key="2">
    <source>
        <dbReference type="ARBA" id="ARBA00004987"/>
    </source>
</evidence>
<dbReference type="SMART" id="SM01217">
    <property type="entry name" value="Fn3_like"/>
    <property type="match status" value="1"/>
</dbReference>
<dbReference type="EMBL" id="ML995861">
    <property type="protein sequence ID" value="KAF2767060.1"/>
    <property type="molecule type" value="Genomic_DNA"/>
</dbReference>
<sequence>MLSRLLVLAALPWAIAQVDPPGTPFPNTTYPNATDPITDSGAQTNQSSPPSYPSPWGEGLGDWADAYAQATAFVSQLTLTEKVNLTTGVGWESEKCVGNTGGIPRLGFKALCLQDSPLGVRDTDYNSAFVAGVTIAATWDRRLMYQRGYDMGSEHKGKGVDMQLGPVVGPLGRSPEGGRNWEGFAPDPVLSGIAVAETVKGIQAAGVMACTKHYIGNEQEHFRQGSPPSYLTAGISANIDDVTMHELYLWPFADAVRAGTANIMCSYNQVNNSYSCQNSHNLNYLLKNELGFQGAVVSDWGAHHSGVSSALAGMDMSMPGDIGFDSSTTYWGTNLTIAVLNGTVPQWRLDDMATRIVAAWYYVDRAANQVPDAPNFSAWTLDTYSFEHFYAMANYEQVNWHVDVRGDHAANIRESAAKGTVLLKNNGVLPLTGKERLTTVFGEDAGENQYGANGCSDRGCDNGTLAMGWGSGSANFPYLVTPLEAIKAQVLSQGGTIEGITDNYAYAQIDALARRVPDVDGVSIVFVNSDSGEGYIVVDGNEGDRNNLTLWHNGDDLIRNVTAFCNNTVVVMHTVGPVLVDSFYENPNVTAIVWAGLPGQESGNSITDILYGKVNPGGKSPFTWGSYRGQYSTDVLYEPNNGVLGPQDNFQEGIYIDYRGFDKEDETPIYEFGFGLSYTTFSYSDLQVQAHAVAAYTPTIGYTKAAPTYGTISNNTADYLFPANLTRIEAYIYPYLNSTSLSASSGDPEYGIDYTFPAGSYDSSPQPRLPAGSSVAPGGNTALYDVLFTVTATITNNGSVEGDEVPQLYVNLGGPNDPKVVLRNFDRITIAPGASQYFIADITRRDLSNWNTLQQDWLISDYPKTVYVGSSSRNLSLSATLDLSMVGPDNSTSSLPSSSNATASSYGSAGGAKSTGSWGYSSASW</sequence>
<comment type="catalytic activity">
    <reaction evidence="1">
        <text>Hydrolysis of terminal, non-reducing beta-D-glucosyl residues with release of beta-D-glucose.</text>
        <dbReference type="EC" id="3.2.1.21"/>
    </reaction>
</comment>
<dbReference type="Pfam" id="PF00933">
    <property type="entry name" value="Glyco_hydro_3"/>
    <property type="match status" value="1"/>
</dbReference>
<evidence type="ECO:0000256" key="7">
    <source>
        <dbReference type="ARBA" id="ARBA00023277"/>
    </source>
</evidence>
<dbReference type="InterPro" id="IPR036962">
    <property type="entry name" value="Glyco_hydro_3_N_sf"/>
</dbReference>
<dbReference type="InterPro" id="IPR026891">
    <property type="entry name" value="Fn3-like"/>
</dbReference>
<feature type="signal peptide" evidence="11">
    <location>
        <begin position="1"/>
        <end position="16"/>
    </location>
</feature>
<evidence type="ECO:0000259" key="12">
    <source>
        <dbReference type="SMART" id="SM01217"/>
    </source>
</evidence>